<keyword evidence="5" id="KW-0325">Glycoprotein</keyword>
<organism evidence="11 12">
    <name type="scientific">Coniochaeta ligniaria NRRL 30616</name>
    <dbReference type="NCBI Taxonomy" id="1408157"/>
    <lineage>
        <taxon>Eukaryota</taxon>
        <taxon>Fungi</taxon>
        <taxon>Dikarya</taxon>
        <taxon>Ascomycota</taxon>
        <taxon>Pezizomycotina</taxon>
        <taxon>Sordariomycetes</taxon>
        <taxon>Sordariomycetidae</taxon>
        <taxon>Coniochaetales</taxon>
        <taxon>Coniochaetaceae</taxon>
        <taxon>Coniochaeta</taxon>
    </lineage>
</organism>
<evidence type="ECO:0000256" key="4">
    <source>
        <dbReference type="ARBA" id="ARBA00023002"/>
    </source>
</evidence>
<comment type="cofactor">
    <cofactor evidence="7 9">
        <name>Ca(2+)</name>
        <dbReference type="ChEBI" id="CHEBI:29108"/>
    </cofactor>
    <text evidence="7 9">Binds 2 calcium ions per subunit.</text>
</comment>
<feature type="binding site" evidence="7">
    <location>
        <position position="74"/>
    </location>
    <ligand>
        <name>Ca(2+)</name>
        <dbReference type="ChEBI" id="CHEBI:29108"/>
        <label>1</label>
    </ligand>
</feature>
<feature type="domain" description="Plant heme peroxidase family profile" evidence="10">
    <location>
        <begin position="63"/>
        <end position="300"/>
    </location>
</feature>
<feature type="binding site" evidence="7">
    <location>
        <position position="216"/>
    </location>
    <ligand>
        <name>Ca(2+)</name>
        <dbReference type="ChEBI" id="CHEBI:29108"/>
        <label>2</label>
    </ligand>
</feature>
<dbReference type="EC" id="1.11.1.-" evidence="9"/>
<feature type="binding site" evidence="7">
    <location>
        <position position="218"/>
    </location>
    <ligand>
        <name>Ca(2+)</name>
        <dbReference type="ChEBI" id="CHEBI:29108"/>
        <label>2</label>
    </ligand>
</feature>
<dbReference type="OrthoDB" id="2113341at2759"/>
<feature type="binding site" evidence="7">
    <location>
        <position position="87"/>
    </location>
    <ligand>
        <name>Ca(2+)</name>
        <dbReference type="ChEBI" id="CHEBI:29108"/>
        <label>1</label>
    </ligand>
</feature>
<feature type="binding site" evidence="7">
    <location>
        <position position="199"/>
    </location>
    <ligand>
        <name>Ca(2+)</name>
        <dbReference type="ChEBI" id="CHEBI:29108"/>
        <label>2</label>
    </ligand>
</feature>
<evidence type="ECO:0000256" key="5">
    <source>
        <dbReference type="ARBA" id="ARBA00023180"/>
    </source>
</evidence>
<evidence type="ECO:0000256" key="2">
    <source>
        <dbReference type="ARBA" id="ARBA00022559"/>
    </source>
</evidence>
<comment type="cofactor">
    <cofactor evidence="7">
        <name>heme b</name>
        <dbReference type="ChEBI" id="CHEBI:60344"/>
    </cofactor>
    <text evidence="7">Binds 1 heme b (iron(II)-protoporphyrin IX) group per subunit.</text>
</comment>
<dbReference type="InterPro" id="IPR001621">
    <property type="entry name" value="Ligninase"/>
</dbReference>
<dbReference type="Gene3D" id="1.10.420.10">
    <property type="entry name" value="Peroxidase, domain 2"/>
    <property type="match status" value="1"/>
</dbReference>
<evidence type="ECO:0000256" key="7">
    <source>
        <dbReference type="PIRSR" id="PIRSR601621-2"/>
    </source>
</evidence>
<dbReference type="Proteomes" id="UP000182658">
    <property type="component" value="Unassembled WGS sequence"/>
</dbReference>
<evidence type="ECO:0000259" key="10">
    <source>
        <dbReference type="PROSITE" id="PS50873"/>
    </source>
</evidence>
<evidence type="ECO:0000256" key="9">
    <source>
        <dbReference type="RuleBase" id="RU363051"/>
    </source>
</evidence>
<dbReference type="PROSITE" id="PS50873">
    <property type="entry name" value="PEROXIDASE_4"/>
    <property type="match status" value="1"/>
</dbReference>
<feature type="binding site" description="axial binding residue" evidence="7">
    <location>
        <position position="198"/>
    </location>
    <ligand>
        <name>heme b</name>
        <dbReference type="ChEBI" id="CHEBI:60344"/>
    </ligand>
    <ligandPart>
        <name>Fe</name>
        <dbReference type="ChEBI" id="CHEBI:18248"/>
    </ligandPart>
</feature>
<evidence type="ECO:0000256" key="3">
    <source>
        <dbReference type="ARBA" id="ARBA00022617"/>
    </source>
</evidence>
<dbReference type="InParanoid" id="A0A1J7JN58"/>
<evidence type="ECO:0000313" key="11">
    <source>
        <dbReference type="EMBL" id="OIW30748.1"/>
    </source>
</evidence>
<keyword evidence="12" id="KW-1185">Reference proteome</keyword>
<proteinExistence type="inferred from homology"/>
<dbReference type="GO" id="GO:0000302">
    <property type="term" value="P:response to reactive oxygen species"/>
    <property type="evidence" value="ECO:0007669"/>
    <property type="project" value="TreeGrafter"/>
</dbReference>
<feature type="binding site" evidence="7">
    <location>
        <position position="89"/>
    </location>
    <ligand>
        <name>Ca(2+)</name>
        <dbReference type="ChEBI" id="CHEBI:29108"/>
        <label>1</label>
    </ligand>
</feature>
<sequence>MRRSYLVLACSLILYANATKLHYAPSAEWPRVVKKDGSCPPVWTQVKAELNTLFMTGNQCNDLARAAIHATFHDCGSWDTTQKLTGGCDGSLVLGVTPDVELARSENKGLEAIAGKIKDLATKYGTSVADMVVFAGSAAIVLCPGGPKIQTFIGRKDSTTSAPSGGLPDVFDSASNLFNLFAKKGFSAQDLAALLGAHSTSTQKFVDPAQANKSQDSTPGQWDVTYYKETYSFATGGKKDPGVFVFASDSKLATSNEVGLEFQGFIGNQGRWAGSFASAMERMVLFGNDKSEMVDCNSALG</sequence>
<dbReference type="GO" id="GO:0042744">
    <property type="term" value="P:hydrogen peroxide catabolic process"/>
    <property type="evidence" value="ECO:0007669"/>
    <property type="project" value="TreeGrafter"/>
</dbReference>
<feature type="chain" id="PRO_5011830023" description="Peroxidase" evidence="9">
    <location>
        <begin position="19"/>
        <end position="301"/>
    </location>
</feature>
<reference evidence="11 12" key="1">
    <citation type="submission" date="2016-10" db="EMBL/GenBank/DDBJ databases">
        <title>Draft genome sequence of Coniochaeta ligniaria NRRL30616, a lignocellulolytic fungus for bioabatement of inhibitors in plant biomass hydrolysates.</title>
        <authorList>
            <consortium name="DOE Joint Genome Institute"/>
            <person name="Jimenez D.J."/>
            <person name="Hector R.E."/>
            <person name="Riley R."/>
            <person name="Sun H."/>
            <person name="Grigoriev I.V."/>
            <person name="Van Elsas J.D."/>
            <person name="Nichols N.N."/>
        </authorList>
    </citation>
    <scope>NUCLEOTIDE SEQUENCE [LARGE SCALE GENOMIC DNA]</scope>
    <source>
        <strain evidence="11 12">NRRL 30616</strain>
    </source>
</reference>
<dbReference type="PRINTS" id="PR00458">
    <property type="entry name" value="PEROXIDASE"/>
</dbReference>
<dbReference type="PRINTS" id="PR00462">
    <property type="entry name" value="LIGNINASE"/>
</dbReference>
<evidence type="ECO:0000313" key="12">
    <source>
        <dbReference type="Proteomes" id="UP000182658"/>
    </source>
</evidence>
<dbReference type="PANTHER" id="PTHR31356">
    <property type="entry name" value="THYLAKOID LUMENAL 29 KDA PROTEIN, CHLOROPLASTIC-RELATED"/>
    <property type="match status" value="1"/>
</dbReference>
<keyword evidence="2 9" id="KW-0575">Peroxidase</keyword>
<dbReference type="InterPro" id="IPR044831">
    <property type="entry name" value="Ccp1-like"/>
</dbReference>
<keyword evidence="3 7" id="KW-0349">Heme</keyword>
<dbReference type="InterPro" id="IPR002016">
    <property type="entry name" value="Haem_peroxidase"/>
</dbReference>
<comment type="similarity">
    <text evidence="1 9">Belongs to the peroxidase family. Ligninase subfamily.</text>
</comment>
<dbReference type="InterPro" id="IPR010255">
    <property type="entry name" value="Haem_peroxidase_sf"/>
</dbReference>
<dbReference type="GO" id="GO:0034599">
    <property type="term" value="P:cellular response to oxidative stress"/>
    <property type="evidence" value="ECO:0007669"/>
    <property type="project" value="InterPro"/>
</dbReference>
<evidence type="ECO:0000256" key="6">
    <source>
        <dbReference type="PIRSR" id="PIRSR601621-1"/>
    </source>
</evidence>
<evidence type="ECO:0000256" key="1">
    <source>
        <dbReference type="ARBA" id="ARBA00006089"/>
    </source>
</evidence>
<keyword evidence="8" id="KW-1015">Disulfide bond</keyword>
<dbReference type="FunFam" id="1.10.520.10:FF:000021">
    <property type="entry name" value="Peroxidase"/>
    <property type="match status" value="1"/>
</dbReference>
<dbReference type="Gene3D" id="1.10.520.10">
    <property type="match status" value="1"/>
</dbReference>
<dbReference type="GO" id="GO:0020037">
    <property type="term" value="F:heme binding"/>
    <property type="evidence" value="ECO:0007669"/>
    <property type="project" value="UniProtKB-UniRule"/>
</dbReference>
<dbReference type="GO" id="GO:0004601">
    <property type="term" value="F:peroxidase activity"/>
    <property type="evidence" value="ECO:0007669"/>
    <property type="project" value="UniProtKB-KW"/>
</dbReference>
<feature type="binding site" evidence="7">
    <location>
        <position position="91"/>
    </location>
    <ligand>
        <name>Ca(2+)</name>
        <dbReference type="ChEBI" id="CHEBI:29108"/>
        <label>1</label>
    </ligand>
</feature>
<protein>
    <recommendedName>
        <fullName evidence="9">Peroxidase</fullName>
        <ecNumber evidence="9">1.11.1.-</ecNumber>
    </recommendedName>
</protein>
<dbReference type="GO" id="GO:0046872">
    <property type="term" value="F:metal ion binding"/>
    <property type="evidence" value="ECO:0007669"/>
    <property type="project" value="UniProtKB-UniRule"/>
</dbReference>
<keyword evidence="7" id="KW-0408">Iron</keyword>
<dbReference type="AlphaFoldDB" id="A0A1J7JN58"/>
<dbReference type="SUPFAM" id="SSF48113">
    <property type="entry name" value="Heme-dependent peroxidases"/>
    <property type="match status" value="1"/>
</dbReference>
<keyword evidence="4 9" id="KW-0560">Oxidoreductase</keyword>
<evidence type="ECO:0000256" key="8">
    <source>
        <dbReference type="PIRSR" id="PIRSR601621-4"/>
    </source>
</evidence>
<dbReference type="Pfam" id="PF00141">
    <property type="entry name" value="peroxidase"/>
    <property type="match status" value="1"/>
</dbReference>
<keyword evidence="9" id="KW-0732">Signal</keyword>
<accession>A0A1J7JN58</accession>
<feature type="active site" description="Proton acceptor" evidence="6">
    <location>
        <position position="73"/>
    </location>
</feature>
<keyword evidence="7 9" id="KW-0479">Metal-binding</keyword>
<gene>
    <name evidence="11" type="ORF">CONLIGDRAFT_630688</name>
</gene>
<dbReference type="PANTHER" id="PTHR31356:SF66">
    <property type="entry name" value="CATALASE-PEROXIDASE"/>
    <property type="match status" value="1"/>
</dbReference>
<dbReference type="EMBL" id="KV875096">
    <property type="protein sequence ID" value="OIW30748.1"/>
    <property type="molecule type" value="Genomic_DNA"/>
</dbReference>
<feature type="disulfide bond" evidence="8">
    <location>
        <begin position="60"/>
        <end position="143"/>
    </location>
</feature>
<feature type="signal peptide" evidence="9">
    <location>
        <begin position="1"/>
        <end position="18"/>
    </location>
</feature>
<dbReference type="STRING" id="1408157.A0A1J7JN58"/>
<keyword evidence="7 9" id="KW-0106">Calcium</keyword>
<feature type="binding site" evidence="7">
    <location>
        <position position="223"/>
    </location>
    <ligand>
        <name>Ca(2+)</name>
        <dbReference type="ChEBI" id="CHEBI:29108"/>
        <label>2</label>
    </ligand>
</feature>
<name>A0A1J7JN58_9PEZI</name>